<accession>A0A0N5AFJ3</accession>
<organism evidence="1 2">
    <name type="scientific">Syphacia muris</name>
    <dbReference type="NCBI Taxonomy" id="451379"/>
    <lineage>
        <taxon>Eukaryota</taxon>
        <taxon>Metazoa</taxon>
        <taxon>Ecdysozoa</taxon>
        <taxon>Nematoda</taxon>
        <taxon>Chromadorea</taxon>
        <taxon>Rhabditida</taxon>
        <taxon>Spirurina</taxon>
        <taxon>Oxyuridomorpha</taxon>
        <taxon>Oxyuroidea</taxon>
        <taxon>Oxyuridae</taxon>
        <taxon>Syphacia</taxon>
    </lineage>
</organism>
<keyword evidence="1" id="KW-1185">Reference proteome</keyword>
<evidence type="ECO:0000313" key="1">
    <source>
        <dbReference type="Proteomes" id="UP000046393"/>
    </source>
</evidence>
<dbReference type="Proteomes" id="UP000046393">
    <property type="component" value="Unplaced"/>
</dbReference>
<dbReference type="InterPro" id="IPR026906">
    <property type="entry name" value="LRR_5"/>
</dbReference>
<dbReference type="Gene3D" id="3.80.10.10">
    <property type="entry name" value="Ribonuclease Inhibitor"/>
    <property type="match status" value="1"/>
</dbReference>
<dbReference type="Pfam" id="PF13306">
    <property type="entry name" value="LRR_5"/>
    <property type="match status" value="2"/>
</dbReference>
<proteinExistence type="predicted"/>
<dbReference type="SUPFAM" id="SSF52058">
    <property type="entry name" value="L domain-like"/>
    <property type="match status" value="1"/>
</dbReference>
<evidence type="ECO:0000313" key="2">
    <source>
        <dbReference type="WBParaSite" id="SMUV_0000305101-mRNA-1"/>
    </source>
</evidence>
<dbReference type="AlphaFoldDB" id="A0A0N5AFJ3"/>
<dbReference type="WBParaSite" id="SMUV_0000305101-mRNA-1">
    <property type="protein sequence ID" value="SMUV_0000305101-mRNA-1"/>
    <property type="gene ID" value="SMUV_0000305101"/>
</dbReference>
<dbReference type="STRING" id="451379.A0A0N5AFJ3"/>
<dbReference type="InterPro" id="IPR032675">
    <property type="entry name" value="LRR_dom_sf"/>
</dbReference>
<reference evidence="2" key="1">
    <citation type="submission" date="2017-02" db="UniProtKB">
        <authorList>
            <consortium name="WormBaseParasite"/>
        </authorList>
    </citation>
    <scope>IDENTIFICATION</scope>
</reference>
<name>A0A0N5AFJ3_9BILA</name>
<sequence length="545" mass="61969">MFENVAFNRICTNAFSGLMHLKYFWFRNVSIGNICSYAFDNLTTVDYMYFRDANISSIDSYAFGNLHRINHLFFRGTINIYAVDNYAFKNSAIKVLVFEGYLQTTKYFLQYGRFRRLELLNSSTNTPILADVVKLLNCTVDRLDVTIFSTVTNVVIDNCQIDVVENDDEKFAEGIDSLVFRGTRIGTIANVSLTSATEVRFDRCRIDEISIGSLWLPNVAEIALFLLNSKVNDIQASPFLNAEIGHLIMANNEFLAGDFKTIFYGLDAERLDATNNSFVCDENDCETNSLFNTKTMHQISWNFDANICVQSEACKTEPQWSNQNMLCKFSRSIVKCYCKNDTPAMVPFVNTSILIMSDCAYLDLNSDAGLYISKFSAKLRRFELFSSKIDNFESYAFENSTVDNFLMHNSNIRQASLRAFDGAKIRNFLGNNSEFYDMNTFWSKTDNLTLLNSYVDNPEELFAAKRLCFKSLIVNCECADDYSNLTTHNVCANEDVSCNSEFAQQNGVCAQRSTADDLLLAVQTVKSSLVLHLFSFILSYNLYIL</sequence>
<protein>
    <submittedName>
        <fullName evidence="2">Protein kinase domain-containing protein</fullName>
    </submittedName>
</protein>